<dbReference type="Gene3D" id="3.90.550.50">
    <property type="match status" value="1"/>
</dbReference>
<dbReference type="Proteomes" id="UP001497623">
    <property type="component" value="Unassembled WGS sequence"/>
</dbReference>
<dbReference type="AlphaFoldDB" id="A0AAV2SG79"/>
<evidence type="ECO:0008006" key="3">
    <source>
        <dbReference type="Google" id="ProtNLM"/>
    </source>
</evidence>
<name>A0AAV2SG79_MEGNR</name>
<evidence type="ECO:0000313" key="2">
    <source>
        <dbReference type="Proteomes" id="UP001497623"/>
    </source>
</evidence>
<comment type="caution">
    <text evidence="1">The sequence shown here is derived from an EMBL/GenBank/DDBJ whole genome shotgun (WGS) entry which is preliminary data.</text>
</comment>
<protein>
    <recommendedName>
        <fullName evidence="3">Hexosyltransferase</fullName>
    </recommendedName>
</protein>
<organism evidence="1 2">
    <name type="scientific">Meganyctiphanes norvegica</name>
    <name type="common">Northern krill</name>
    <name type="synonym">Thysanopoda norvegica</name>
    <dbReference type="NCBI Taxonomy" id="48144"/>
    <lineage>
        <taxon>Eukaryota</taxon>
        <taxon>Metazoa</taxon>
        <taxon>Ecdysozoa</taxon>
        <taxon>Arthropoda</taxon>
        <taxon>Crustacea</taxon>
        <taxon>Multicrustacea</taxon>
        <taxon>Malacostraca</taxon>
        <taxon>Eumalacostraca</taxon>
        <taxon>Eucarida</taxon>
        <taxon>Euphausiacea</taxon>
        <taxon>Euphausiidae</taxon>
        <taxon>Meganyctiphanes</taxon>
    </lineage>
</organism>
<feature type="non-terminal residue" evidence="1">
    <location>
        <position position="261"/>
    </location>
</feature>
<accession>A0AAV2SG79</accession>
<reference evidence="1 2" key="1">
    <citation type="submission" date="2024-05" db="EMBL/GenBank/DDBJ databases">
        <authorList>
            <person name="Wallberg A."/>
        </authorList>
    </citation>
    <scope>NUCLEOTIDE SEQUENCE [LARGE SCALE GENOMIC DNA]</scope>
</reference>
<gene>
    <name evidence="1" type="ORF">MNOR_LOCUS35921</name>
</gene>
<keyword evidence="2" id="KW-1185">Reference proteome</keyword>
<dbReference type="EMBL" id="CAXKWB010062385">
    <property type="protein sequence ID" value="CAL4185214.1"/>
    <property type="molecule type" value="Genomic_DNA"/>
</dbReference>
<proteinExistence type="predicted"/>
<sequence length="261" mass="29535">MNFAMKSLIFHGRQSSSIIIGLCIGIALSLIQTPFIEDDCSSSYSSNVYLTSGEKLSQLRELRSDGAVNEEDYEPRILNNNYEQANDGKIDTKSSKKLIRPRYYSTELGIKEKLLVAVISSKDSIGTYGVAVNKTLNQHVDKLIFFLDDIGTQKMGLNIPIVGFKDSKPLIKIFRILSYLEENYMNEYDYFYLVSDQTYVHGRKLRKMAEKISISQVLHMGYLLDNPGSLYCNIERRAILGQSVKKSVAEIFGICSLSIYT</sequence>
<evidence type="ECO:0000313" key="1">
    <source>
        <dbReference type="EMBL" id="CAL4185214.1"/>
    </source>
</evidence>